<sequence>MEEESFEKNDFSPWSVLEKIKSIKVSKPSFKKEGKTTSSRDNL</sequence>
<proteinExistence type="predicted"/>
<protein>
    <submittedName>
        <fullName evidence="1">Uncharacterized protein</fullName>
    </submittedName>
</protein>
<dbReference type="EMBL" id="EF106972">
    <property type="protein sequence ID" value="ABK80579.1"/>
    <property type="molecule type" value="Genomic_DNA"/>
</dbReference>
<reference evidence="1" key="1">
    <citation type="journal article" date="2007" name="Environ. Microbiol.">
        <title>Quantitative distribution of presumptive archaeal and bacterial nitrifiers in Monterey Bay and the North Pacific Subtropical Gyre.</title>
        <authorList>
            <person name="Mincer T.J."/>
            <person name="Church M.J."/>
            <person name="Taylor L.T."/>
            <person name="Preston C."/>
            <person name="Karl D.M."/>
            <person name="Delong E.F."/>
        </authorList>
    </citation>
    <scope>NUCLEOTIDE SEQUENCE</scope>
</reference>
<name>A4GIY6_9BACT</name>
<organism evidence="1">
    <name type="scientific">uncultured marine Nitrospinaceae bacterium</name>
    <dbReference type="NCBI Taxonomy" id="482920"/>
    <lineage>
        <taxon>Bacteria</taxon>
        <taxon>Pseudomonadati</taxon>
        <taxon>Nitrospinota/Tectimicrobiota group</taxon>
        <taxon>Nitrospinota</taxon>
        <taxon>Nitrospinia</taxon>
        <taxon>Nitrospinales</taxon>
        <taxon>Nitrospinaceae</taxon>
        <taxon>environmental samples</taxon>
    </lineage>
</organism>
<evidence type="ECO:0000313" key="1">
    <source>
        <dbReference type="EMBL" id="ABK80579.1"/>
    </source>
</evidence>
<dbReference type="AlphaFoldDB" id="A4GIY6"/>
<accession>A4GIY6</accession>